<name>A0ABV4FG38_BRAEL</name>
<evidence type="ECO:0000256" key="1">
    <source>
        <dbReference type="SAM" id="Coils"/>
    </source>
</evidence>
<accession>A0ABV4FG38</accession>
<reference evidence="4 5" key="1">
    <citation type="submission" date="2024-07" db="EMBL/GenBank/DDBJ databases">
        <title>Genomic Encyclopedia of Type Strains, Phase V (KMG-V): Genome sequencing to study the core and pangenomes of soil and plant-associated prokaryotes.</title>
        <authorList>
            <person name="Whitman W."/>
        </authorList>
    </citation>
    <scope>NUCLEOTIDE SEQUENCE [LARGE SCALE GENOMIC DNA]</scope>
    <source>
        <strain evidence="4 5">USDA 415</strain>
    </source>
</reference>
<evidence type="ECO:0000313" key="4">
    <source>
        <dbReference type="EMBL" id="MEY9322448.1"/>
    </source>
</evidence>
<organism evidence="4 5">
    <name type="scientific">Bradyrhizobium elkanii</name>
    <dbReference type="NCBI Taxonomy" id="29448"/>
    <lineage>
        <taxon>Bacteria</taxon>
        <taxon>Pseudomonadati</taxon>
        <taxon>Pseudomonadota</taxon>
        <taxon>Alphaproteobacteria</taxon>
        <taxon>Hyphomicrobiales</taxon>
        <taxon>Nitrobacteraceae</taxon>
        <taxon>Bradyrhizobium</taxon>
    </lineage>
</organism>
<dbReference type="RefSeq" id="WP_016847858.1">
    <property type="nucleotide sequence ID" value="NZ_CP126004.1"/>
</dbReference>
<evidence type="ECO:0000259" key="3">
    <source>
        <dbReference type="Pfam" id="PF11740"/>
    </source>
</evidence>
<evidence type="ECO:0000313" key="5">
    <source>
        <dbReference type="Proteomes" id="UP001565471"/>
    </source>
</evidence>
<evidence type="ECO:0000256" key="2">
    <source>
        <dbReference type="SAM" id="MobiDB-lite"/>
    </source>
</evidence>
<dbReference type="Proteomes" id="UP001565471">
    <property type="component" value="Unassembled WGS sequence"/>
</dbReference>
<feature type="coiled-coil region" evidence="1">
    <location>
        <begin position="118"/>
        <end position="163"/>
    </location>
</feature>
<protein>
    <recommendedName>
        <fullName evidence="3">KfrA N-terminal DNA-binding domain-containing protein</fullName>
    </recommendedName>
</protein>
<gene>
    <name evidence="4" type="ORF">ABIF29_009247</name>
</gene>
<sequence>MSRQFTDGEIGAAIKALAAEGVALTRASVRKRLGGGGSTRISALLKEYADGSHGPAGRSGPDRSRGPNGPDRTSPAGPASLPDEGRAARVAAGSPSTEIAAPAAAQPAGEDREPEWSIAQLQSEIRVLKILLESERNARREEESRHARTIEALQREIELASRR</sequence>
<comment type="caution">
    <text evidence="4">The sequence shown here is derived from an EMBL/GenBank/DDBJ whole genome shotgun (WGS) entry which is preliminary data.</text>
</comment>
<keyword evidence="5" id="KW-1185">Reference proteome</keyword>
<dbReference type="InterPro" id="IPR021104">
    <property type="entry name" value="KfrA_DNA-bd_N"/>
</dbReference>
<feature type="region of interest" description="Disordered" evidence="2">
    <location>
        <begin position="44"/>
        <end position="116"/>
    </location>
</feature>
<dbReference type="Pfam" id="PF11740">
    <property type="entry name" value="KfrA_N"/>
    <property type="match status" value="1"/>
</dbReference>
<keyword evidence="1" id="KW-0175">Coiled coil</keyword>
<dbReference type="EMBL" id="JBGBZA010000002">
    <property type="protein sequence ID" value="MEY9322448.1"/>
    <property type="molecule type" value="Genomic_DNA"/>
</dbReference>
<proteinExistence type="predicted"/>
<feature type="domain" description="KfrA N-terminal DNA-binding" evidence="3">
    <location>
        <begin position="9"/>
        <end position="50"/>
    </location>
</feature>